<feature type="transmembrane region" description="Helical" evidence="1">
    <location>
        <begin position="27"/>
        <end position="46"/>
    </location>
</feature>
<name>A0A0K2SJU4_LIMPI</name>
<feature type="transmembrane region" description="Helical" evidence="1">
    <location>
        <begin position="318"/>
        <end position="340"/>
    </location>
</feature>
<feature type="transmembrane region" description="Helical" evidence="1">
    <location>
        <begin position="100"/>
        <end position="133"/>
    </location>
</feature>
<dbReference type="AlphaFoldDB" id="A0A0K2SJU4"/>
<feature type="transmembrane region" description="Helical" evidence="1">
    <location>
        <begin position="407"/>
        <end position="426"/>
    </location>
</feature>
<gene>
    <name evidence="2" type="ORF">LIP_1518</name>
</gene>
<sequence>MWTAVAILAIFLIFAFLMITQRMSSVLSLIFMAILIPVVAGVPFTGSEGILQKVVEGGAIRLATAIAAVIFGAWLGQLMVQTGISHSMIAKAAELGGDKPMGVALALGVVVAILFTAVGHLGAVIMVGTIVLPILMSVGIDRHKAATIFLISMATGIAMNLSNWQTYASIANVEIGVIQQFGVIQLVITGAVAVVYIVLQTRRVSSEWAVGGTPPATGSSPTKVEAKHVPALSLLTPLVPLVLVLGFKWPIVPSMLAGILYGAVTVDFRNSPANLTRSVIDGLRETAPAISLMVAIGMVLNAVFLPQVAEAMGGLLRSIIPSSPVGYVLFFALLAPLALYRGPLNMWGLGSGIVGLIISLGILSPQAAMAAFMSTERVQIAGDPTNTHNVWTADFTKIDVNAITRRLLPFLWIVAAISALIAGILYV</sequence>
<proteinExistence type="predicted"/>
<dbReference type="STRING" id="1555112.LIP_1518"/>
<accession>A0A0K2SJU4</accession>
<keyword evidence="1" id="KW-0472">Membrane</keyword>
<evidence type="ECO:0000313" key="2">
    <source>
        <dbReference type="EMBL" id="BAS27365.1"/>
    </source>
</evidence>
<reference evidence="3" key="2">
    <citation type="journal article" date="2016" name="Int. J. Syst. Evol. Microbiol.">
        <title>Complete genome sequence and cell structure of Limnochorda pilosa, a Gram-negative spore-former within the phylum Firmicutes.</title>
        <authorList>
            <person name="Watanabe M."/>
            <person name="Kojima H."/>
            <person name="Fukui M."/>
        </authorList>
    </citation>
    <scope>NUCLEOTIDE SEQUENCE [LARGE SCALE GENOMIC DNA]</scope>
    <source>
        <strain evidence="3">HC45</strain>
    </source>
</reference>
<evidence type="ECO:0000313" key="3">
    <source>
        <dbReference type="Proteomes" id="UP000065807"/>
    </source>
</evidence>
<reference evidence="3" key="1">
    <citation type="submission" date="2015-07" db="EMBL/GenBank/DDBJ databases">
        <title>Complete genome sequence and phylogenetic analysis of Limnochorda pilosa.</title>
        <authorList>
            <person name="Watanabe M."/>
            <person name="Kojima H."/>
            <person name="Fukui M."/>
        </authorList>
    </citation>
    <scope>NUCLEOTIDE SEQUENCE [LARGE SCALE GENOMIC DNA]</scope>
    <source>
        <strain evidence="3">HC45</strain>
    </source>
</reference>
<dbReference type="EMBL" id="AP014924">
    <property type="protein sequence ID" value="BAS27365.1"/>
    <property type="molecule type" value="Genomic_DNA"/>
</dbReference>
<dbReference type="RefSeq" id="WP_144440378.1">
    <property type="nucleotide sequence ID" value="NZ_AP014924.1"/>
</dbReference>
<organism evidence="2 3">
    <name type="scientific">Limnochorda pilosa</name>
    <dbReference type="NCBI Taxonomy" id="1555112"/>
    <lineage>
        <taxon>Bacteria</taxon>
        <taxon>Bacillati</taxon>
        <taxon>Bacillota</taxon>
        <taxon>Limnochordia</taxon>
        <taxon>Limnochordales</taxon>
        <taxon>Limnochordaceae</taxon>
        <taxon>Limnochorda</taxon>
    </lineage>
</organism>
<feature type="transmembrane region" description="Helical" evidence="1">
    <location>
        <begin position="58"/>
        <end position="80"/>
    </location>
</feature>
<dbReference type="Proteomes" id="UP000065807">
    <property type="component" value="Chromosome"/>
</dbReference>
<evidence type="ECO:0000256" key="1">
    <source>
        <dbReference type="SAM" id="Phobius"/>
    </source>
</evidence>
<feature type="transmembrane region" description="Helical" evidence="1">
    <location>
        <begin position="346"/>
        <end position="363"/>
    </location>
</feature>
<keyword evidence="3" id="KW-1185">Reference proteome</keyword>
<keyword evidence="1" id="KW-0812">Transmembrane</keyword>
<dbReference type="KEGG" id="lpil:LIP_1518"/>
<dbReference type="OrthoDB" id="1661999at2"/>
<feature type="transmembrane region" description="Helical" evidence="1">
    <location>
        <begin position="287"/>
        <end position="306"/>
    </location>
</feature>
<dbReference type="PATRIC" id="fig|1555112.3.peg.1550"/>
<feature type="transmembrane region" description="Helical" evidence="1">
    <location>
        <begin position="177"/>
        <end position="199"/>
    </location>
</feature>
<keyword evidence="1" id="KW-1133">Transmembrane helix</keyword>
<protein>
    <submittedName>
        <fullName evidence="2">C4-dicarboxylate ABC transporter</fullName>
    </submittedName>
</protein>
<feature type="transmembrane region" description="Helical" evidence="1">
    <location>
        <begin position="145"/>
        <end position="165"/>
    </location>
</feature>